<dbReference type="WBParaSite" id="BPAG_0000169601-mRNA-1">
    <property type="protein sequence ID" value="BPAG_0000169601-mRNA-1"/>
    <property type="gene ID" value="BPAG_0000169601"/>
</dbReference>
<feature type="chain" id="PRO_5043121647" evidence="1">
    <location>
        <begin position="24"/>
        <end position="180"/>
    </location>
</feature>
<evidence type="ECO:0000256" key="1">
    <source>
        <dbReference type="SAM" id="SignalP"/>
    </source>
</evidence>
<name>A0A0N4T0P1_BRUPA</name>
<feature type="signal peptide" evidence="1">
    <location>
        <begin position="1"/>
        <end position="23"/>
    </location>
</feature>
<reference evidence="4" key="1">
    <citation type="submission" date="2017-02" db="UniProtKB">
        <authorList>
            <consortium name="WormBaseParasite"/>
        </authorList>
    </citation>
    <scope>IDENTIFICATION</scope>
</reference>
<sequence length="180" mass="20561">MSSSKLTFVLIIIVVYLYTSTFAENELSQNYSENDTSEDINQNITTEPIELITKLIIIIIKELEMNGKTENGTKLGMPEGTENDREIEMNENFGNETIRMYEDHEMNLTNLVKPIIRDVIIEIKKQLAKKEPALSLFGAIQRVTGDFWITFVNTVKTINNFFDALFAPLLIPLQPKLAEN</sequence>
<protein>
    <submittedName>
        <fullName evidence="2 4">Uncharacterized protein</fullName>
    </submittedName>
</protein>
<dbReference type="EMBL" id="UZAD01000151">
    <property type="protein sequence ID" value="VDN82863.1"/>
    <property type="molecule type" value="Genomic_DNA"/>
</dbReference>
<evidence type="ECO:0000313" key="4">
    <source>
        <dbReference type="WBParaSite" id="BPAG_0000169601-mRNA-1"/>
    </source>
</evidence>
<organism evidence="4">
    <name type="scientific">Brugia pahangi</name>
    <name type="common">Filarial nematode worm</name>
    <dbReference type="NCBI Taxonomy" id="6280"/>
    <lineage>
        <taxon>Eukaryota</taxon>
        <taxon>Metazoa</taxon>
        <taxon>Ecdysozoa</taxon>
        <taxon>Nematoda</taxon>
        <taxon>Chromadorea</taxon>
        <taxon>Rhabditida</taxon>
        <taxon>Spirurina</taxon>
        <taxon>Spiruromorpha</taxon>
        <taxon>Filarioidea</taxon>
        <taxon>Onchocercidae</taxon>
        <taxon>Brugia</taxon>
    </lineage>
</organism>
<reference evidence="2 3" key="2">
    <citation type="submission" date="2018-11" db="EMBL/GenBank/DDBJ databases">
        <authorList>
            <consortium name="Pathogen Informatics"/>
        </authorList>
    </citation>
    <scope>NUCLEOTIDE SEQUENCE [LARGE SCALE GENOMIC DNA]</scope>
</reference>
<keyword evidence="1" id="KW-0732">Signal</keyword>
<proteinExistence type="predicted"/>
<evidence type="ECO:0000313" key="2">
    <source>
        <dbReference type="EMBL" id="VDN82863.1"/>
    </source>
</evidence>
<dbReference type="AlphaFoldDB" id="A0A0N4T0P1"/>
<dbReference type="Proteomes" id="UP000278627">
    <property type="component" value="Unassembled WGS sequence"/>
</dbReference>
<keyword evidence="3" id="KW-1185">Reference proteome</keyword>
<gene>
    <name evidence="2" type="ORF">BPAG_LOCUS1677</name>
</gene>
<accession>A0A0N4T0P1</accession>
<evidence type="ECO:0000313" key="3">
    <source>
        <dbReference type="Proteomes" id="UP000278627"/>
    </source>
</evidence>